<evidence type="ECO:0000313" key="3">
    <source>
        <dbReference type="Proteomes" id="UP000740883"/>
    </source>
</evidence>
<dbReference type="EMBL" id="SBJO01000179">
    <property type="protein sequence ID" value="KAF9762382.1"/>
    <property type="molecule type" value="Genomic_DNA"/>
</dbReference>
<sequence length="150" mass="17402">MQRHGTGGNNLPQKVSSKAKRSTILRGINPFFRSEETLESIFLERRRNIEQGEVYDEEMERALENLVGPSTAQRRNEEGGLDETESRIPGEGEVPEELCVVPIAPKNIKFYLLKMLNVVWVQGEKQEFILCEDFYLYYPCKKNTQDVTMW</sequence>
<gene>
    <name evidence="2" type="ORF">NGRA_2059</name>
</gene>
<name>A0A9P6GYV4_9MICR</name>
<feature type="region of interest" description="Disordered" evidence="1">
    <location>
        <begin position="65"/>
        <end position="89"/>
    </location>
</feature>
<accession>A0A9P6GYV4</accession>
<organism evidence="2 3">
    <name type="scientific">Nosema granulosis</name>
    <dbReference type="NCBI Taxonomy" id="83296"/>
    <lineage>
        <taxon>Eukaryota</taxon>
        <taxon>Fungi</taxon>
        <taxon>Fungi incertae sedis</taxon>
        <taxon>Microsporidia</taxon>
        <taxon>Nosematidae</taxon>
        <taxon>Nosema</taxon>
    </lineage>
</organism>
<feature type="compositionally biased region" description="Basic and acidic residues" evidence="1">
    <location>
        <begin position="74"/>
        <end position="89"/>
    </location>
</feature>
<comment type="caution">
    <text evidence="2">The sequence shown here is derived from an EMBL/GenBank/DDBJ whole genome shotgun (WGS) entry which is preliminary data.</text>
</comment>
<keyword evidence="3" id="KW-1185">Reference proteome</keyword>
<reference evidence="2 3" key="1">
    <citation type="journal article" date="2020" name="Genome Biol. Evol.">
        <title>Comparative genomics of strictly vertically transmitted, feminizing microsporidia endosymbionts of amphipod crustaceans.</title>
        <authorList>
            <person name="Cormier A."/>
            <person name="Chebbi M.A."/>
            <person name="Giraud I."/>
            <person name="Wattier R."/>
            <person name="Teixeira M."/>
            <person name="Gilbert C."/>
            <person name="Rigaud T."/>
            <person name="Cordaux R."/>
        </authorList>
    </citation>
    <scope>NUCLEOTIDE SEQUENCE [LARGE SCALE GENOMIC DNA]</scope>
    <source>
        <strain evidence="2 3">Ou3-Ou53</strain>
    </source>
</reference>
<dbReference type="Proteomes" id="UP000740883">
    <property type="component" value="Unassembled WGS sequence"/>
</dbReference>
<dbReference type="AlphaFoldDB" id="A0A9P6GYV4"/>
<evidence type="ECO:0000313" key="2">
    <source>
        <dbReference type="EMBL" id="KAF9762382.1"/>
    </source>
</evidence>
<evidence type="ECO:0000256" key="1">
    <source>
        <dbReference type="SAM" id="MobiDB-lite"/>
    </source>
</evidence>
<proteinExistence type="predicted"/>
<protein>
    <submittedName>
        <fullName evidence="2">Uncharacterized protein</fullName>
    </submittedName>
</protein>